<dbReference type="EMBL" id="MPUH01000139">
    <property type="protein sequence ID" value="OMJ88867.1"/>
    <property type="molecule type" value="Genomic_DNA"/>
</dbReference>
<name>A0A1R2CIN6_9CILI</name>
<dbReference type="CDD" id="cd02066">
    <property type="entry name" value="GRX_family"/>
    <property type="match status" value="1"/>
</dbReference>
<evidence type="ECO:0000259" key="1">
    <source>
        <dbReference type="Pfam" id="PF00462"/>
    </source>
</evidence>
<evidence type="ECO:0000313" key="3">
    <source>
        <dbReference type="Proteomes" id="UP000187209"/>
    </source>
</evidence>
<dbReference type="AlphaFoldDB" id="A0A1R2CIN6"/>
<dbReference type="OrthoDB" id="423313at2759"/>
<protein>
    <recommendedName>
        <fullName evidence="1">Glutaredoxin domain-containing protein</fullName>
    </recommendedName>
</protein>
<sequence>MGNCAECVSSKDSLVNLVAESRNFEYFLFTKSNCPESIKARTMLFTKGKMPKIMELHRADDKLKNALIQMTKKDKPPYIFYNREYLGGVEELESHLKKTT</sequence>
<feature type="domain" description="Glutaredoxin" evidence="1">
    <location>
        <begin position="28"/>
        <end position="85"/>
    </location>
</feature>
<dbReference type="SUPFAM" id="SSF52833">
    <property type="entry name" value="Thioredoxin-like"/>
    <property type="match status" value="1"/>
</dbReference>
<dbReference type="InterPro" id="IPR002109">
    <property type="entry name" value="Glutaredoxin"/>
</dbReference>
<keyword evidence="3" id="KW-1185">Reference proteome</keyword>
<dbReference type="InterPro" id="IPR036249">
    <property type="entry name" value="Thioredoxin-like_sf"/>
</dbReference>
<gene>
    <name evidence="2" type="ORF">SteCoe_9067</name>
</gene>
<evidence type="ECO:0000313" key="2">
    <source>
        <dbReference type="EMBL" id="OMJ88867.1"/>
    </source>
</evidence>
<dbReference type="PROSITE" id="PS51354">
    <property type="entry name" value="GLUTAREDOXIN_2"/>
    <property type="match status" value="1"/>
</dbReference>
<dbReference type="Proteomes" id="UP000187209">
    <property type="component" value="Unassembled WGS sequence"/>
</dbReference>
<dbReference type="Gene3D" id="3.40.30.10">
    <property type="entry name" value="Glutaredoxin"/>
    <property type="match status" value="1"/>
</dbReference>
<dbReference type="Pfam" id="PF00462">
    <property type="entry name" value="Glutaredoxin"/>
    <property type="match status" value="1"/>
</dbReference>
<reference evidence="2 3" key="1">
    <citation type="submission" date="2016-11" db="EMBL/GenBank/DDBJ databases">
        <title>The macronuclear genome of Stentor coeruleus: a giant cell with tiny introns.</title>
        <authorList>
            <person name="Slabodnick M."/>
            <person name="Ruby J.G."/>
            <person name="Reiff S.B."/>
            <person name="Swart E.C."/>
            <person name="Gosai S."/>
            <person name="Prabakaran S."/>
            <person name="Witkowska E."/>
            <person name="Larue G.E."/>
            <person name="Fisher S."/>
            <person name="Freeman R.M."/>
            <person name="Gunawardena J."/>
            <person name="Chu W."/>
            <person name="Stover N.A."/>
            <person name="Gregory B.D."/>
            <person name="Nowacki M."/>
            <person name="Derisi J."/>
            <person name="Roy S.W."/>
            <person name="Marshall W.F."/>
            <person name="Sood P."/>
        </authorList>
    </citation>
    <scope>NUCLEOTIDE SEQUENCE [LARGE SCALE GENOMIC DNA]</scope>
    <source>
        <strain evidence="2">WM001</strain>
    </source>
</reference>
<organism evidence="2 3">
    <name type="scientific">Stentor coeruleus</name>
    <dbReference type="NCBI Taxonomy" id="5963"/>
    <lineage>
        <taxon>Eukaryota</taxon>
        <taxon>Sar</taxon>
        <taxon>Alveolata</taxon>
        <taxon>Ciliophora</taxon>
        <taxon>Postciliodesmatophora</taxon>
        <taxon>Heterotrichea</taxon>
        <taxon>Heterotrichida</taxon>
        <taxon>Stentoridae</taxon>
        <taxon>Stentor</taxon>
    </lineage>
</organism>
<comment type="caution">
    <text evidence="2">The sequence shown here is derived from an EMBL/GenBank/DDBJ whole genome shotgun (WGS) entry which is preliminary data.</text>
</comment>
<proteinExistence type="predicted"/>
<accession>A0A1R2CIN6</accession>